<dbReference type="RefSeq" id="WP_083346819.1">
    <property type="nucleotide sequence ID" value="NZ_LT629690.1"/>
</dbReference>
<dbReference type="OrthoDB" id="120978at2"/>
<name>A0A1G7R5Y1_9BACT</name>
<evidence type="ECO:0000313" key="1">
    <source>
        <dbReference type="EMBL" id="SDG06117.1"/>
    </source>
</evidence>
<sequence length="155" mass="17205">MQYGLCRHIRSNGDQCQSPRLLKADFCYFHNRLHQQHRSAIAPQRSTEVMLPVLDKSGTLVGMEPAPSQILDLGPLEDRTSVQMAISTVLNALAAGRLEQSRATALLYGLQLASTNCIARRFDHSYAVQPVHDVEITPEGTTLAPEPTPRQSRRT</sequence>
<organism evidence="1 2">
    <name type="scientific">Terriglobus roseus</name>
    <dbReference type="NCBI Taxonomy" id="392734"/>
    <lineage>
        <taxon>Bacteria</taxon>
        <taxon>Pseudomonadati</taxon>
        <taxon>Acidobacteriota</taxon>
        <taxon>Terriglobia</taxon>
        <taxon>Terriglobales</taxon>
        <taxon>Acidobacteriaceae</taxon>
        <taxon>Terriglobus</taxon>
    </lineage>
</organism>
<dbReference type="AlphaFoldDB" id="A0A1G7R5Y1"/>
<accession>A0A1G7R5Y1</accession>
<keyword evidence="2" id="KW-1185">Reference proteome</keyword>
<evidence type="ECO:0000313" key="2">
    <source>
        <dbReference type="Proteomes" id="UP000182427"/>
    </source>
</evidence>
<gene>
    <name evidence="1" type="ORF">SAMN05444167_4146</name>
</gene>
<protein>
    <submittedName>
        <fullName evidence="1">Uncharacterized protein</fullName>
    </submittedName>
</protein>
<dbReference type="EMBL" id="LT629690">
    <property type="protein sequence ID" value="SDG06117.1"/>
    <property type="molecule type" value="Genomic_DNA"/>
</dbReference>
<proteinExistence type="predicted"/>
<reference evidence="1 2" key="1">
    <citation type="submission" date="2016-10" db="EMBL/GenBank/DDBJ databases">
        <authorList>
            <person name="de Groot N.N."/>
        </authorList>
    </citation>
    <scope>NUCLEOTIDE SEQUENCE [LARGE SCALE GENOMIC DNA]</scope>
    <source>
        <strain evidence="1 2">GAS232</strain>
    </source>
</reference>
<dbReference type="Proteomes" id="UP000182427">
    <property type="component" value="Chromosome I"/>
</dbReference>